<evidence type="ECO:0000313" key="2">
    <source>
        <dbReference type="Proteomes" id="UP000004754"/>
    </source>
</evidence>
<name>E6MJM9_9FIRM</name>
<accession>E6MJM9</accession>
<protein>
    <submittedName>
        <fullName evidence="1">Uncharacterized protein</fullName>
    </submittedName>
</protein>
<sequence length="148" mass="16509">MPMSKPPLFKPTAELLDILKSAQHTDTLETYLDDLAEGHGSFADYYTALPAVRALSPRTLIARSGIERTYFYQLVNGRRRPGRDKIIALCLAARLDLTATQRGLEIAQAGVLYPKNRRDAILIFAVRNHLNALEVNDLLDQFGETLLG</sequence>
<dbReference type="HOGENOM" id="CLU_138399_0_0_9"/>
<gene>
    <name evidence="1" type="ORF">HMP0721_2214</name>
</gene>
<dbReference type="EMBL" id="AEQN01000028">
    <property type="protein sequence ID" value="EFV00765.1"/>
    <property type="molecule type" value="Genomic_DNA"/>
</dbReference>
<dbReference type="eggNOG" id="ENOG5032ZVG">
    <property type="taxonomic scope" value="Bacteria"/>
</dbReference>
<evidence type="ECO:0000313" key="1">
    <source>
        <dbReference type="EMBL" id="EFV00765.1"/>
    </source>
</evidence>
<reference evidence="1 2" key="1">
    <citation type="submission" date="2010-12" db="EMBL/GenBank/DDBJ databases">
        <authorList>
            <person name="Muzny D."/>
            <person name="Qin X."/>
            <person name="Deng J."/>
            <person name="Jiang H."/>
            <person name="Liu Y."/>
            <person name="Qu J."/>
            <person name="Song X.-Z."/>
            <person name="Zhang L."/>
            <person name="Thornton R."/>
            <person name="Coyle M."/>
            <person name="Francisco L."/>
            <person name="Jackson L."/>
            <person name="Javaid M."/>
            <person name="Korchina V."/>
            <person name="Kovar C."/>
            <person name="Mata R."/>
            <person name="Mathew T."/>
            <person name="Ngo R."/>
            <person name="Nguyen L."/>
            <person name="Nguyen N."/>
            <person name="Okwuonu G."/>
            <person name="Ongeri F."/>
            <person name="Pham C."/>
            <person name="Simmons D."/>
            <person name="Wilczek-Boney K."/>
            <person name="Hale W."/>
            <person name="Jakkamsetti A."/>
            <person name="Pham P."/>
            <person name="Ruth R."/>
            <person name="San Lucas F."/>
            <person name="Warren J."/>
            <person name="Zhang J."/>
            <person name="Zhao Z."/>
            <person name="Zhou C."/>
            <person name="Zhu D."/>
            <person name="Lee S."/>
            <person name="Bess C."/>
            <person name="Blankenburg K."/>
            <person name="Forbes L."/>
            <person name="Fu Q."/>
            <person name="Gubbala S."/>
            <person name="Hirani K."/>
            <person name="Jayaseelan J.C."/>
            <person name="Lara F."/>
            <person name="Munidasa M."/>
            <person name="Palculict T."/>
            <person name="Patil S."/>
            <person name="Pu L.-L."/>
            <person name="Saada N."/>
            <person name="Tang L."/>
            <person name="Weissenberger G."/>
            <person name="Zhu Y."/>
            <person name="Hemphill L."/>
            <person name="Shang Y."/>
            <person name="Youmans B."/>
            <person name="Ayvaz T."/>
            <person name="Ross M."/>
            <person name="Santibanez J."/>
            <person name="Aqrawi P."/>
            <person name="Gross S."/>
            <person name="Joshi V."/>
            <person name="Fowler G."/>
            <person name="Nazareth L."/>
            <person name="Reid J."/>
            <person name="Worley K."/>
            <person name="Petrosino J."/>
            <person name="Highlander S."/>
            <person name="Gibbs R."/>
        </authorList>
    </citation>
    <scope>NUCLEOTIDE SEQUENCE [LARGE SCALE GENOMIC DNA]</scope>
    <source>
        <strain evidence="1 2">ATCC 23263</strain>
    </source>
</reference>
<keyword evidence="2" id="KW-1185">Reference proteome</keyword>
<proteinExistence type="predicted"/>
<dbReference type="Proteomes" id="UP000004754">
    <property type="component" value="Unassembled WGS sequence"/>
</dbReference>
<organism evidence="1 2">
    <name type="scientific">Pseudoramibacter alactolyticus ATCC 23263</name>
    <dbReference type="NCBI Taxonomy" id="887929"/>
    <lineage>
        <taxon>Bacteria</taxon>
        <taxon>Bacillati</taxon>
        <taxon>Bacillota</taxon>
        <taxon>Clostridia</taxon>
        <taxon>Eubacteriales</taxon>
        <taxon>Eubacteriaceae</taxon>
        <taxon>Pseudoramibacter</taxon>
    </lineage>
</organism>
<comment type="caution">
    <text evidence="1">The sequence shown here is derived from an EMBL/GenBank/DDBJ whole genome shotgun (WGS) entry which is preliminary data.</text>
</comment>
<dbReference type="AlphaFoldDB" id="E6MJM9"/>